<evidence type="ECO:0000256" key="1">
    <source>
        <dbReference type="SAM" id="Phobius"/>
    </source>
</evidence>
<keyword evidence="1" id="KW-0472">Membrane</keyword>
<organism evidence="2 3">
    <name type="scientific">Mammaliicoccus lentus</name>
    <name type="common">Staphylococcus lentus</name>
    <dbReference type="NCBI Taxonomy" id="42858"/>
    <lineage>
        <taxon>Bacteria</taxon>
        <taxon>Bacillati</taxon>
        <taxon>Bacillota</taxon>
        <taxon>Bacilli</taxon>
        <taxon>Bacillales</taxon>
        <taxon>Staphylococcaceae</taxon>
        <taxon>Mammaliicoccus</taxon>
    </lineage>
</organism>
<evidence type="ECO:0000313" key="3">
    <source>
        <dbReference type="Proteomes" id="UP001223261"/>
    </source>
</evidence>
<accession>A0AAX3W7Q0</accession>
<dbReference type="EMBL" id="CP118848">
    <property type="protein sequence ID" value="WHI60805.1"/>
    <property type="molecule type" value="Genomic_DNA"/>
</dbReference>
<keyword evidence="1" id="KW-1133">Transmembrane helix</keyword>
<evidence type="ECO:0000313" key="2">
    <source>
        <dbReference type="EMBL" id="WHI60805.1"/>
    </source>
</evidence>
<name>A0AAX3W7Q0_MAMLE</name>
<protein>
    <submittedName>
        <fullName evidence="2">Uncharacterized protein</fullName>
    </submittedName>
</protein>
<keyword evidence="1" id="KW-0812">Transmembrane</keyword>
<dbReference type="RefSeq" id="WP_256933706.1">
    <property type="nucleotide sequence ID" value="NZ_CABIVY010000028.1"/>
</dbReference>
<reference evidence="2" key="1">
    <citation type="journal article" date="2023" name="Antibiotics">
        <title>Prevalence and Molecular Characterization of Methicillin-Resistant Staphylococci (MRS) and Mammaliicocci (MRM) in Dromedary Camels from Algeria: First Detection of SCCmec-mecC Hybrid in Methicillin-Resistant Mammaliicoccus lentus.</title>
        <authorList>
            <person name="Belhout C."/>
            <person name="Boyen F."/>
            <person name="Vereecke N."/>
            <person name="Theuns S."/>
            <person name="Taibi N."/>
            <person name="Stegger M."/>
            <person name="de la Fe-Rodriguez P.Y."/>
            <person name="Bouayad L."/>
            <person name="Elgroud R."/>
            <person name="Butaye P."/>
        </authorList>
    </citation>
    <scope>NUCLEOTIDE SEQUENCE</scope>
    <source>
        <strain evidence="2">7048</strain>
    </source>
</reference>
<dbReference type="AlphaFoldDB" id="A0AAX3W7Q0"/>
<feature type="transmembrane region" description="Helical" evidence="1">
    <location>
        <begin position="21"/>
        <end position="40"/>
    </location>
</feature>
<sequence length="43" mass="5200">MQRMKKRTIFMEVVSDILFEIPGILMLIPRFFIWVGRVISKIF</sequence>
<gene>
    <name evidence="2" type="ORF">PYH69_04010</name>
</gene>
<dbReference type="Proteomes" id="UP001223261">
    <property type="component" value="Chromosome"/>
</dbReference>
<proteinExistence type="predicted"/>